<reference evidence="2" key="1">
    <citation type="submission" date="2015-01" db="EMBL/GenBank/DDBJ databases">
        <title>Flavisolibacter sp./LCS9/ whole genome sequencing.</title>
        <authorList>
            <person name="Kim M.K."/>
            <person name="Srinivasan S."/>
            <person name="Lee J.-J."/>
        </authorList>
    </citation>
    <scope>NUCLEOTIDE SEQUENCE [LARGE SCALE GENOMIC DNA]</scope>
    <source>
        <strain evidence="2">LCS9</strain>
    </source>
</reference>
<dbReference type="KEGG" id="fla:SY85_11360"/>
<accession>A0A172TVI6</accession>
<name>A0A172TVI6_9BACT</name>
<gene>
    <name evidence="1" type="ORF">SY85_11360</name>
</gene>
<dbReference type="OrthoDB" id="881402at2"/>
<organism evidence="1 2">
    <name type="scientific">Flavisolibacter tropicus</name>
    <dbReference type="NCBI Taxonomy" id="1492898"/>
    <lineage>
        <taxon>Bacteria</taxon>
        <taxon>Pseudomonadati</taxon>
        <taxon>Bacteroidota</taxon>
        <taxon>Chitinophagia</taxon>
        <taxon>Chitinophagales</taxon>
        <taxon>Chitinophagaceae</taxon>
        <taxon>Flavisolibacter</taxon>
    </lineage>
</organism>
<sequence length="144" mass="16510">MGIKRCSEQKRQTLEEFYAEFIPDKVKTFADVGTPMLKVLNLLNDTFPETEIYGLTSHATLLLLSEDSSLSPWFVAINGLEDEYYIEYLMTPDKEPWPNARVKGATKSLNELQQFIIIAMKESAGWSNSIELQRLYSDIKDAKH</sequence>
<proteinExistence type="predicted"/>
<reference evidence="1 2" key="2">
    <citation type="journal article" date="2016" name="Int. J. Syst. Evol. Microbiol.">
        <title>Flavisolibacter tropicus sp. nov., isolated from tropical soil.</title>
        <authorList>
            <person name="Lee J.J."/>
            <person name="Kang M.S."/>
            <person name="Kim G.S."/>
            <person name="Lee C.S."/>
            <person name="Lim S."/>
            <person name="Lee J."/>
            <person name="Roh S.H."/>
            <person name="Kang H."/>
            <person name="Ha J.M."/>
            <person name="Bae S."/>
            <person name="Jung H.Y."/>
            <person name="Kim M.K."/>
        </authorList>
    </citation>
    <scope>NUCLEOTIDE SEQUENCE [LARGE SCALE GENOMIC DNA]</scope>
    <source>
        <strain evidence="1 2">LCS9</strain>
    </source>
</reference>
<dbReference type="EMBL" id="CP011390">
    <property type="protein sequence ID" value="ANE51012.1"/>
    <property type="molecule type" value="Genomic_DNA"/>
</dbReference>
<protein>
    <submittedName>
        <fullName evidence="1">Uncharacterized protein</fullName>
    </submittedName>
</protein>
<dbReference type="AlphaFoldDB" id="A0A172TVI6"/>
<dbReference type="RefSeq" id="WP_066404575.1">
    <property type="nucleotide sequence ID" value="NZ_CP011390.1"/>
</dbReference>
<evidence type="ECO:0000313" key="1">
    <source>
        <dbReference type="EMBL" id="ANE51012.1"/>
    </source>
</evidence>
<keyword evidence="2" id="KW-1185">Reference proteome</keyword>
<evidence type="ECO:0000313" key="2">
    <source>
        <dbReference type="Proteomes" id="UP000077177"/>
    </source>
</evidence>
<dbReference type="Proteomes" id="UP000077177">
    <property type="component" value="Chromosome"/>
</dbReference>